<dbReference type="Proteomes" id="UP000327013">
    <property type="component" value="Chromosome 8"/>
</dbReference>
<reference evidence="2 3" key="1">
    <citation type="submission" date="2019-06" db="EMBL/GenBank/DDBJ databases">
        <title>A chromosomal-level reference genome of Carpinus fangiana (Coryloideae, Betulaceae).</title>
        <authorList>
            <person name="Yang X."/>
            <person name="Wang Z."/>
            <person name="Zhang L."/>
            <person name="Hao G."/>
            <person name="Liu J."/>
            <person name="Yang Y."/>
        </authorList>
    </citation>
    <scope>NUCLEOTIDE SEQUENCE [LARGE SCALE GENOMIC DNA]</scope>
    <source>
        <strain evidence="2">Cfa_2016G</strain>
        <tissue evidence="2">Leaf</tissue>
    </source>
</reference>
<feature type="region of interest" description="Disordered" evidence="1">
    <location>
        <begin position="1"/>
        <end position="20"/>
    </location>
</feature>
<gene>
    <name evidence="2" type="ORF">FH972_019427</name>
</gene>
<proteinExistence type="predicted"/>
<organism evidence="2 3">
    <name type="scientific">Carpinus fangiana</name>
    <dbReference type="NCBI Taxonomy" id="176857"/>
    <lineage>
        <taxon>Eukaryota</taxon>
        <taxon>Viridiplantae</taxon>
        <taxon>Streptophyta</taxon>
        <taxon>Embryophyta</taxon>
        <taxon>Tracheophyta</taxon>
        <taxon>Spermatophyta</taxon>
        <taxon>Magnoliopsida</taxon>
        <taxon>eudicotyledons</taxon>
        <taxon>Gunneridae</taxon>
        <taxon>Pentapetalae</taxon>
        <taxon>rosids</taxon>
        <taxon>fabids</taxon>
        <taxon>Fagales</taxon>
        <taxon>Betulaceae</taxon>
        <taxon>Carpinus</taxon>
    </lineage>
</organism>
<evidence type="ECO:0000313" key="2">
    <source>
        <dbReference type="EMBL" id="KAE8124556.1"/>
    </source>
</evidence>
<evidence type="ECO:0000313" key="3">
    <source>
        <dbReference type="Proteomes" id="UP000327013"/>
    </source>
</evidence>
<protein>
    <submittedName>
        <fullName evidence="2">Uncharacterized protein</fullName>
    </submittedName>
</protein>
<dbReference type="AlphaFoldDB" id="A0A5N6RQ38"/>
<dbReference type="EMBL" id="CM017328">
    <property type="protein sequence ID" value="KAE8124556.1"/>
    <property type="molecule type" value="Genomic_DNA"/>
</dbReference>
<accession>A0A5N6RQ38</accession>
<name>A0A5N6RQ38_9ROSI</name>
<feature type="compositionally biased region" description="Basic and acidic residues" evidence="1">
    <location>
        <begin position="8"/>
        <end position="17"/>
    </location>
</feature>
<evidence type="ECO:0000256" key="1">
    <source>
        <dbReference type="SAM" id="MobiDB-lite"/>
    </source>
</evidence>
<keyword evidence="3" id="KW-1185">Reference proteome</keyword>
<sequence length="91" mass="10275">MGNNPSPEKTKKKERGVEAGGLQTTVTVALEETRRKTPSTPFLCILLLPLWLAKAANSLTERQSEREICSDEIGMAFKMKMLEREDERQPI</sequence>